<protein>
    <recommendedName>
        <fullName evidence="3">Retrovirus-related Pol polyprotein from transposon TNT 1-94</fullName>
    </recommendedName>
</protein>
<dbReference type="EMBL" id="JXTB01000082">
    <property type="protein sequence ID" value="PON66129.1"/>
    <property type="molecule type" value="Genomic_DNA"/>
</dbReference>
<accession>A0A2P5CYK5</accession>
<evidence type="ECO:0000313" key="1">
    <source>
        <dbReference type="EMBL" id="PON66129.1"/>
    </source>
</evidence>
<sequence>MENILRSKEYWQVVSEGIAGTATVDTQKIEIEGGQRLKDLKAKNYLFQAIYGSILDIDTSKQLWDSMKRKYQVMTRTKSTSYGVQNTSYEIRRVSYRVSFKNDGNCQQDADSQ</sequence>
<dbReference type="AlphaFoldDB" id="A0A2P5CYK5"/>
<reference evidence="2" key="1">
    <citation type="submission" date="2016-06" db="EMBL/GenBank/DDBJ databases">
        <title>Parallel loss of symbiosis genes in relatives of nitrogen-fixing non-legume Parasponia.</title>
        <authorList>
            <person name="Van Velzen R."/>
            <person name="Holmer R."/>
            <person name="Bu F."/>
            <person name="Rutten L."/>
            <person name="Van Zeijl A."/>
            <person name="Liu W."/>
            <person name="Santuari L."/>
            <person name="Cao Q."/>
            <person name="Sharma T."/>
            <person name="Shen D."/>
            <person name="Roswanjaya Y."/>
            <person name="Wardhani T."/>
            <person name="Kalhor M.S."/>
            <person name="Jansen J."/>
            <person name="Van den Hoogen J."/>
            <person name="Gungor B."/>
            <person name="Hartog M."/>
            <person name="Hontelez J."/>
            <person name="Verver J."/>
            <person name="Yang W.-C."/>
            <person name="Schijlen E."/>
            <person name="Repin R."/>
            <person name="Schilthuizen M."/>
            <person name="Schranz E."/>
            <person name="Heidstra R."/>
            <person name="Miyata K."/>
            <person name="Fedorova E."/>
            <person name="Kohlen W."/>
            <person name="Bisseling T."/>
            <person name="Smit S."/>
            <person name="Geurts R."/>
        </authorList>
    </citation>
    <scope>NUCLEOTIDE SEQUENCE [LARGE SCALE GENOMIC DNA]</scope>
    <source>
        <strain evidence="2">cv. WU1-14</strain>
    </source>
</reference>
<dbReference type="Proteomes" id="UP000237105">
    <property type="component" value="Unassembled WGS sequence"/>
</dbReference>
<dbReference type="OrthoDB" id="2013098at2759"/>
<comment type="caution">
    <text evidence="1">The sequence shown here is derived from an EMBL/GenBank/DDBJ whole genome shotgun (WGS) entry which is preliminary data.</text>
</comment>
<gene>
    <name evidence="1" type="ORF">PanWU01x14_111800</name>
</gene>
<keyword evidence="2" id="KW-1185">Reference proteome</keyword>
<evidence type="ECO:0008006" key="3">
    <source>
        <dbReference type="Google" id="ProtNLM"/>
    </source>
</evidence>
<evidence type="ECO:0000313" key="2">
    <source>
        <dbReference type="Proteomes" id="UP000237105"/>
    </source>
</evidence>
<name>A0A2P5CYK5_PARAD</name>
<proteinExistence type="predicted"/>
<organism evidence="1 2">
    <name type="scientific">Parasponia andersonii</name>
    <name type="common">Sponia andersonii</name>
    <dbReference type="NCBI Taxonomy" id="3476"/>
    <lineage>
        <taxon>Eukaryota</taxon>
        <taxon>Viridiplantae</taxon>
        <taxon>Streptophyta</taxon>
        <taxon>Embryophyta</taxon>
        <taxon>Tracheophyta</taxon>
        <taxon>Spermatophyta</taxon>
        <taxon>Magnoliopsida</taxon>
        <taxon>eudicotyledons</taxon>
        <taxon>Gunneridae</taxon>
        <taxon>Pentapetalae</taxon>
        <taxon>rosids</taxon>
        <taxon>fabids</taxon>
        <taxon>Rosales</taxon>
        <taxon>Cannabaceae</taxon>
        <taxon>Parasponia</taxon>
    </lineage>
</organism>